<accession>A0AAV0RNJ8</accession>
<gene>
    <name evidence="1" type="ORF">LITE_LOCUS49094</name>
</gene>
<evidence type="ECO:0000313" key="1">
    <source>
        <dbReference type="EMBL" id="CAI0559184.1"/>
    </source>
</evidence>
<proteinExistence type="predicted"/>
<protein>
    <submittedName>
        <fullName evidence="1">Uncharacterized protein</fullName>
    </submittedName>
</protein>
<name>A0AAV0RNJ8_9ROSI</name>
<sequence>MFPDRLSDLETSVVNAVGNTRRALKFACFAHRHGKSYATEEGIRQSRRGLRSSWRIVV</sequence>
<dbReference type="EMBL" id="CAMGYJ010000011">
    <property type="protein sequence ID" value="CAI0559184.1"/>
    <property type="molecule type" value="Genomic_DNA"/>
</dbReference>
<keyword evidence="2" id="KW-1185">Reference proteome</keyword>
<reference evidence="1" key="1">
    <citation type="submission" date="2022-08" db="EMBL/GenBank/DDBJ databases">
        <authorList>
            <person name="Gutierrez-Valencia J."/>
        </authorList>
    </citation>
    <scope>NUCLEOTIDE SEQUENCE</scope>
</reference>
<evidence type="ECO:0000313" key="2">
    <source>
        <dbReference type="Proteomes" id="UP001154282"/>
    </source>
</evidence>
<comment type="caution">
    <text evidence="1">The sequence shown here is derived from an EMBL/GenBank/DDBJ whole genome shotgun (WGS) entry which is preliminary data.</text>
</comment>
<dbReference type="AlphaFoldDB" id="A0AAV0RNJ8"/>
<organism evidence="1 2">
    <name type="scientific">Linum tenue</name>
    <dbReference type="NCBI Taxonomy" id="586396"/>
    <lineage>
        <taxon>Eukaryota</taxon>
        <taxon>Viridiplantae</taxon>
        <taxon>Streptophyta</taxon>
        <taxon>Embryophyta</taxon>
        <taxon>Tracheophyta</taxon>
        <taxon>Spermatophyta</taxon>
        <taxon>Magnoliopsida</taxon>
        <taxon>eudicotyledons</taxon>
        <taxon>Gunneridae</taxon>
        <taxon>Pentapetalae</taxon>
        <taxon>rosids</taxon>
        <taxon>fabids</taxon>
        <taxon>Malpighiales</taxon>
        <taxon>Linaceae</taxon>
        <taxon>Linum</taxon>
    </lineage>
</organism>
<dbReference type="Proteomes" id="UP001154282">
    <property type="component" value="Unassembled WGS sequence"/>
</dbReference>